<comment type="caution">
    <text evidence="3">The sequence shown here is derived from an EMBL/GenBank/DDBJ whole genome shotgun (WGS) entry which is preliminary data.</text>
</comment>
<feature type="coiled-coil region" evidence="1">
    <location>
        <begin position="251"/>
        <end position="301"/>
    </location>
</feature>
<dbReference type="AlphaFoldDB" id="A0A9P4IR41"/>
<keyword evidence="4" id="KW-1185">Reference proteome</keyword>
<keyword evidence="1" id="KW-0175">Coiled coil</keyword>
<evidence type="ECO:0000313" key="4">
    <source>
        <dbReference type="Proteomes" id="UP000799772"/>
    </source>
</evidence>
<dbReference type="Proteomes" id="UP000799772">
    <property type="component" value="Unassembled WGS sequence"/>
</dbReference>
<evidence type="ECO:0000313" key="3">
    <source>
        <dbReference type="EMBL" id="KAF2103830.1"/>
    </source>
</evidence>
<accession>A0A9P4IR41</accession>
<evidence type="ECO:0000256" key="1">
    <source>
        <dbReference type="SAM" id="Coils"/>
    </source>
</evidence>
<proteinExistence type="predicted"/>
<sequence>MNMDSQLQTDMNSHLEDTAQDSDDSWWTVSDAVVLHDTFDDRALSALFTAVETAWSWPCQPPDEEFKLQHCSRDDTETIHVYLDPTCILESDSQHVPLAEVIKEATIKVVEQDPLVYLYVDDEGIPVVERMLLVESFGMDTTPLRKVFHDTTPQRYCEYVTSPILERNGNPISGRRHPMPWSSLVDDLQACQNLTYHELPLSPVNLESFQAYSNAVFHMHEYNCRATALYDTERSKHNELILRTPSPEIIREELQERYKALKRSLAQERAEIRARLLRAEVAGNETELKRLQDTKHRLNRLVIDECTSGLLRDSTAPFLFEQSKQANDIEQLSVLHDAQRMMLKADDFEFTDACEFIEATQDQLNKMMTKWIDAAEDSLQLLDFQMSASNMLVRKMSTRTHRLAALDVTDPEERWEEVQRRLLHKDASQLMLKTVDNMNAVQETMSNSVKHIRRIEESLSNLVAPVLDIYTVLRDCRLVSIIRMPEGGRGTEIEVDEDSQNLQNSTSEDGNYEDAQEYLEGQTEFESAHEELVT</sequence>
<name>A0A9P4IR41_9PEZI</name>
<reference evidence="3" key="1">
    <citation type="journal article" date="2020" name="Stud. Mycol.">
        <title>101 Dothideomycetes genomes: a test case for predicting lifestyles and emergence of pathogens.</title>
        <authorList>
            <person name="Haridas S."/>
            <person name="Albert R."/>
            <person name="Binder M."/>
            <person name="Bloem J."/>
            <person name="Labutti K."/>
            <person name="Salamov A."/>
            <person name="Andreopoulos B."/>
            <person name="Baker S."/>
            <person name="Barry K."/>
            <person name="Bills G."/>
            <person name="Bluhm B."/>
            <person name="Cannon C."/>
            <person name="Castanera R."/>
            <person name="Culley D."/>
            <person name="Daum C."/>
            <person name="Ezra D."/>
            <person name="Gonzalez J."/>
            <person name="Henrissat B."/>
            <person name="Kuo A."/>
            <person name="Liang C."/>
            <person name="Lipzen A."/>
            <person name="Lutzoni F."/>
            <person name="Magnuson J."/>
            <person name="Mondo S."/>
            <person name="Nolan M."/>
            <person name="Ohm R."/>
            <person name="Pangilinan J."/>
            <person name="Park H.-J."/>
            <person name="Ramirez L."/>
            <person name="Alfaro M."/>
            <person name="Sun H."/>
            <person name="Tritt A."/>
            <person name="Yoshinaga Y."/>
            <person name="Zwiers L.-H."/>
            <person name="Turgeon B."/>
            <person name="Goodwin S."/>
            <person name="Spatafora J."/>
            <person name="Crous P."/>
            <person name="Grigoriev I."/>
        </authorList>
    </citation>
    <scope>NUCLEOTIDE SEQUENCE</scope>
    <source>
        <strain evidence="3">CBS 133067</strain>
    </source>
</reference>
<dbReference type="EMBL" id="ML978121">
    <property type="protein sequence ID" value="KAF2103830.1"/>
    <property type="molecule type" value="Genomic_DNA"/>
</dbReference>
<gene>
    <name evidence="3" type="ORF">NA57DRAFT_70039</name>
</gene>
<feature type="region of interest" description="Disordered" evidence="2">
    <location>
        <begin position="490"/>
        <end position="534"/>
    </location>
</feature>
<evidence type="ECO:0000256" key="2">
    <source>
        <dbReference type="SAM" id="MobiDB-lite"/>
    </source>
</evidence>
<organism evidence="3 4">
    <name type="scientific">Rhizodiscina lignyota</name>
    <dbReference type="NCBI Taxonomy" id="1504668"/>
    <lineage>
        <taxon>Eukaryota</taxon>
        <taxon>Fungi</taxon>
        <taxon>Dikarya</taxon>
        <taxon>Ascomycota</taxon>
        <taxon>Pezizomycotina</taxon>
        <taxon>Dothideomycetes</taxon>
        <taxon>Pleosporomycetidae</taxon>
        <taxon>Aulographales</taxon>
        <taxon>Rhizodiscinaceae</taxon>
        <taxon>Rhizodiscina</taxon>
    </lineage>
</organism>
<feature type="compositionally biased region" description="Polar residues" evidence="2">
    <location>
        <begin position="500"/>
        <end position="509"/>
    </location>
</feature>
<protein>
    <submittedName>
        <fullName evidence="3">Uncharacterized protein</fullName>
    </submittedName>
</protein>